<reference evidence="1" key="2">
    <citation type="submission" date="2023-06" db="EMBL/GenBank/DDBJ databases">
        <authorList>
            <person name="Ma L."/>
            <person name="Liu K.-W."/>
            <person name="Li Z."/>
            <person name="Hsiao Y.-Y."/>
            <person name="Qi Y."/>
            <person name="Fu T."/>
            <person name="Tang G."/>
            <person name="Zhang D."/>
            <person name="Sun W.-H."/>
            <person name="Liu D.-K."/>
            <person name="Li Y."/>
            <person name="Chen G.-Z."/>
            <person name="Liu X.-D."/>
            <person name="Liao X.-Y."/>
            <person name="Jiang Y.-T."/>
            <person name="Yu X."/>
            <person name="Hao Y."/>
            <person name="Huang J."/>
            <person name="Zhao X.-W."/>
            <person name="Ke S."/>
            <person name="Chen Y.-Y."/>
            <person name="Wu W.-L."/>
            <person name="Hsu J.-L."/>
            <person name="Lin Y.-F."/>
            <person name="Huang M.-D."/>
            <person name="Li C.-Y."/>
            <person name="Huang L."/>
            <person name="Wang Z.-W."/>
            <person name="Zhao X."/>
            <person name="Zhong W.-Y."/>
            <person name="Peng D.-H."/>
            <person name="Ahmad S."/>
            <person name="Lan S."/>
            <person name="Zhang J.-S."/>
            <person name="Tsai W.-C."/>
            <person name="Van De Peer Y."/>
            <person name="Liu Z.-J."/>
        </authorList>
    </citation>
    <scope>NUCLEOTIDE SEQUENCE</scope>
    <source>
        <strain evidence="1">SCP</strain>
        <tissue evidence="1">Leaves</tissue>
    </source>
</reference>
<dbReference type="Proteomes" id="UP001179952">
    <property type="component" value="Unassembled WGS sequence"/>
</dbReference>
<dbReference type="EMBL" id="JAUJYN010000008">
    <property type="protein sequence ID" value="KAK1265732.1"/>
    <property type="molecule type" value="Genomic_DNA"/>
</dbReference>
<evidence type="ECO:0008006" key="3">
    <source>
        <dbReference type="Google" id="ProtNLM"/>
    </source>
</evidence>
<reference evidence="1" key="1">
    <citation type="journal article" date="2023" name="Nat. Commun.">
        <title>Diploid and tetraploid genomes of Acorus and the evolution of monocots.</title>
        <authorList>
            <person name="Ma L."/>
            <person name="Liu K.W."/>
            <person name="Li Z."/>
            <person name="Hsiao Y.Y."/>
            <person name="Qi Y."/>
            <person name="Fu T."/>
            <person name="Tang G.D."/>
            <person name="Zhang D."/>
            <person name="Sun W.H."/>
            <person name="Liu D.K."/>
            <person name="Li Y."/>
            <person name="Chen G.Z."/>
            <person name="Liu X.D."/>
            <person name="Liao X.Y."/>
            <person name="Jiang Y.T."/>
            <person name="Yu X."/>
            <person name="Hao Y."/>
            <person name="Huang J."/>
            <person name="Zhao X.W."/>
            <person name="Ke S."/>
            <person name="Chen Y.Y."/>
            <person name="Wu W.L."/>
            <person name="Hsu J.L."/>
            <person name="Lin Y.F."/>
            <person name="Huang M.D."/>
            <person name="Li C.Y."/>
            <person name="Huang L."/>
            <person name="Wang Z.W."/>
            <person name="Zhao X."/>
            <person name="Zhong W.Y."/>
            <person name="Peng D.H."/>
            <person name="Ahmad S."/>
            <person name="Lan S."/>
            <person name="Zhang J.S."/>
            <person name="Tsai W.C."/>
            <person name="Van de Peer Y."/>
            <person name="Liu Z.J."/>
        </authorList>
    </citation>
    <scope>NUCLEOTIDE SEQUENCE</scope>
    <source>
        <strain evidence="1">SCP</strain>
    </source>
</reference>
<evidence type="ECO:0000313" key="2">
    <source>
        <dbReference type="Proteomes" id="UP001179952"/>
    </source>
</evidence>
<sequence length="203" mass="23346">MDLCITGLAMSGKVFMNGAVHVLARDNDGSTRLLAYHVKDGRAWTMSLPKVECGEYKREWVGESGGNMRYVISIDSTKTLVFKLCDYAAGGWELKLPIHHLVMHHLSAFHPDREVYYMCCSEMEQWIVVYDPSNNNAEKFGVLLFRQDQQYFPMCWIIQPQPGWVKCFPFSPSMWDPIYDRADGLSRDPDLVLDGIRLLFSDH</sequence>
<keyword evidence="2" id="KW-1185">Reference proteome</keyword>
<comment type="caution">
    <text evidence="1">The sequence shown here is derived from an EMBL/GenBank/DDBJ whole genome shotgun (WGS) entry which is preliminary data.</text>
</comment>
<organism evidence="1 2">
    <name type="scientific">Acorus gramineus</name>
    <name type="common">Dwarf sweet flag</name>
    <dbReference type="NCBI Taxonomy" id="55184"/>
    <lineage>
        <taxon>Eukaryota</taxon>
        <taxon>Viridiplantae</taxon>
        <taxon>Streptophyta</taxon>
        <taxon>Embryophyta</taxon>
        <taxon>Tracheophyta</taxon>
        <taxon>Spermatophyta</taxon>
        <taxon>Magnoliopsida</taxon>
        <taxon>Liliopsida</taxon>
        <taxon>Acoraceae</taxon>
        <taxon>Acorus</taxon>
    </lineage>
</organism>
<evidence type="ECO:0000313" key="1">
    <source>
        <dbReference type="EMBL" id="KAK1265732.1"/>
    </source>
</evidence>
<protein>
    <recommendedName>
        <fullName evidence="3">F-box associated domain-containing protein</fullName>
    </recommendedName>
</protein>
<name>A0AAV9ANU4_ACOGR</name>
<proteinExistence type="predicted"/>
<dbReference type="AlphaFoldDB" id="A0AAV9ANU4"/>
<accession>A0AAV9ANU4</accession>
<gene>
    <name evidence="1" type="ORF">QJS04_geneDACA011267</name>
</gene>